<dbReference type="GO" id="GO:0006298">
    <property type="term" value="P:mismatch repair"/>
    <property type="evidence" value="ECO:0000318"/>
    <property type="project" value="GO_Central"/>
</dbReference>
<dbReference type="FunFam" id="1.10.340.30:FF:000002">
    <property type="entry name" value="Adenine DNA glycosylase"/>
    <property type="match status" value="1"/>
</dbReference>
<evidence type="ECO:0000256" key="5">
    <source>
        <dbReference type="ARBA" id="ARBA00012045"/>
    </source>
</evidence>
<keyword evidence="11 18" id="KW-0408">Iron</keyword>
<dbReference type="Gene3D" id="3.90.79.10">
    <property type="entry name" value="Nucleoside Triphosphate Pyrophosphohydrolase"/>
    <property type="match status" value="1"/>
</dbReference>
<evidence type="ECO:0000256" key="16">
    <source>
        <dbReference type="ARBA" id="ARBA00023295"/>
    </source>
</evidence>
<dbReference type="Pfam" id="PF14815">
    <property type="entry name" value="NUDIX_4"/>
    <property type="match status" value="1"/>
</dbReference>
<evidence type="ECO:0000256" key="15">
    <source>
        <dbReference type="ARBA" id="ARBA00023242"/>
    </source>
</evidence>
<keyword evidence="7" id="KW-0004">4Fe-4S</keyword>
<evidence type="ECO:0000256" key="9">
    <source>
        <dbReference type="ARBA" id="ARBA00022763"/>
    </source>
</evidence>
<dbReference type="HOGENOM" id="CLU_012862_0_0_1"/>
<dbReference type="CDD" id="cd03431">
    <property type="entry name" value="NUDIX_DNA_Glycosylase_C-MutY"/>
    <property type="match status" value="1"/>
</dbReference>
<keyword evidence="8" id="KW-0479">Metal-binding</keyword>
<keyword evidence="15" id="KW-0539">Nucleus</keyword>
<evidence type="ECO:0000313" key="21">
    <source>
        <dbReference type="EMBL" id="ERN20170.1"/>
    </source>
</evidence>
<feature type="region of interest" description="Disordered" evidence="19">
    <location>
        <begin position="1"/>
        <end position="21"/>
    </location>
</feature>
<evidence type="ECO:0000256" key="12">
    <source>
        <dbReference type="ARBA" id="ARBA00023014"/>
    </source>
</evidence>
<dbReference type="KEGG" id="atr:18448580"/>
<comment type="function">
    <text evidence="17">Involved in oxidative DNA damage repair. Initiates repair of A*oxoG to C*G by removing the inappropriately paired adenine base from the DNA backbone. Possesses both adenine and 2-OH-A DNA glycosylase activities.</text>
</comment>
<dbReference type="GO" id="GO:0032357">
    <property type="term" value="F:oxidized purine DNA binding"/>
    <property type="evidence" value="ECO:0000318"/>
    <property type="project" value="GO_Central"/>
</dbReference>
<dbReference type="GO" id="GO:0000701">
    <property type="term" value="F:purine-specific mismatch base pair DNA N-glycosylase activity"/>
    <property type="evidence" value="ECO:0000318"/>
    <property type="project" value="GO_Central"/>
</dbReference>
<proteinExistence type="inferred from homology"/>
<dbReference type="GO" id="GO:0046872">
    <property type="term" value="F:metal ion binding"/>
    <property type="evidence" value="ECO:0007669"/>
    <property type="project" value="UniProtKB-UniRule"/>
</dbReference>
<dbReference type="EC" id="3.2.2.31" evidence="5 18"/>
<dbReference type="InterPro" id="IPR029119">
    <property type="entry name" value="MutY_C"/>
</dbReference>
<comment type="subcellular location">
    <subcellularLocation>
        <location evidence="3">Mitochondrion</location>
    </subcellularLocation>
    <subcellularLocation>
        <location evidence="2">Nucleus</location>
    </subcellularLocation>
</comment>
<dbReference type="InterPro" id="IPR011257">
    <property type="entry name" value="DNA_glycosylase"/>
</dbReference>
<evidence type="ECO:0000256" key="2">
    <source>
        <dbReference type="ARBA" id="ARBA00004123"/>
    </source>
</evidence>
<dbReference type="Gene3D" id="1.10.1670.10">
    <property type="entry name" value="Helix-hairpin-Helix base-excision DNA repair enzymes (C-terminal)"/>
    <property type="match status" value="1"/>
</dbReference>
<dbReference type="Proteomes" id="UP000017836">
    <property type="component" value="Unassembled WGS sequence"/>
</dbReference>
<evidence type="ECO:0000256" key="13">
    <source>
        <dbReference type="ARBA" id="ARBA00023128"/>
    </source>
</evidence>
<keyword evidence="10" id="KW-0378">Hydrolase</keyword>
<dbReference type="InterPro" id="IPR015797">
    <property type="entry name" value="NUDIX_hydrolase-like_dom_sf"/>
</dbReference>
<dbReference type="STRING" id="13333.U5DD80"/>
<dbReference type="EMBL" id="KI392060">
    <property type="protein sequence ID" value="ERN20170.1"/>
    <property type="molecule type" value="Genomic_DNA"/>
</dbReference>
<comment type="cofactor">
    <cofactor evidence="18">
        <name>[4Fe-4S] cluster</name>
        <dbReference type="ChEBI" id="CHEBI:49883"/>
    </cofactor>
    <text evidence="18">Binds 1 [4Fe-4S] cluster.</text>
</comment>
<keyword evidence="22" id="KW-1185">Reference proteome</keyword>
<organism evidence="21 22">
    <name type="scientific">Amborella trichopoda</name>
    <dbReference type="NCBI Taxonomy" id="13333"/>
    <lineage>
        <taxon>Eukaryota</taxon>
        <taxon>Viridiplantae</taxon>
        <taxon>Streptophyta</taxon>
        <taxon>Embryophyta</taxon>
        <taxon>Tracheophyta</taxon>
        <taxon>Spermatophyta</taxon>
        <taxon>Magnoliopsida</taxon>
        <taxon>Amborellales</taxon>
        <taxon>Amborellaceae</taxon>
        <taxon>Amborella</taxon>
    </lineage>
</organism>
<protein>
    <recommendedName>
        <fullName evidence="6 18">Adenine DNA glycosylase</fullName>
        <ecNumber evidence="5 18">3.2.2.31</ecNumber>
    </recommendedName>
</protein>
<dbReference type="PANTHER" id="PTHR42944">
    <property type="entry name" value="ADENINE DNA GLYCOSYLASE"/>
    <property type="match status" value="1"/>
</dbReference>
<dbReference type="InterPro" id="IPR003265">
    <property type="entry name" value="HhH-GPD_domain"/>
</dbReference>
<evidence type="ECO:0000256" key="4">
    <source>
        <dbReference type="ARBA" id="ARBA00008343"/>
    </source>
</evidence>
<evidence type="ECO:0000256" key="10">
    <source>
        <dbReference type="ARBA" id="ARBA00022801"/>
    </source>
</evidence>
<dbReference type="Gramene" id="ERN20170">
    <property type="protein sequence ID" value="ERN20170"/>
    <property type="gene ID" value="AMTR_s00066p00103210"/>
</dbReference>
<gene>
    <name evidence="21" type="ORF">AMTR_s00066p00103210</name>
</gene>
<dbReference type="GO" id="GO:0035485">
    <property type="term" value="F:adenine/guanine mispair binding"/>
    <property type="evidence" value="ECO:0000318"/>
    <property type="project" value="GO_Central"/>
</dbReference>
<reference evidence="22" key="1">
    <citation type="journal article" date="2013" name="Science">
        <title>The Amborella genome and the evolution of flowering plants.</title>
        <authorList>
            <consortium name="Amborella Genome Project"/>
        </authorList>
    </citation>
    <scope>NUCLEOTIDE SEQUENCE [LARGE SCALE GENOMIC DNA]</scope>
</reference>
<dbReference type="AlphaFoldDB" id="U5DD80"/>
<sequence>MDDVRRKTCKREKVAVAGSKREKETLAEDIYPKETHKRKTFRRERKALADTIEETHERKTFKREKEALEAIEDFSLKDTQRIKPTHMREKGSLRDIEDFSLEETLKIRASLLGWYDKNQRILPWRANSVRESEEREDAEARAYAVWVSEVMLQQTRVATVIRYYGRWMEKWPSIHHLAQASQEEVNEMWAGLGYYRRARYLLEGAKSVVQGGQFPRTVPDLRKVQGVGDYTAGAIASIAFKQAVPVVDGNVIRVIARLKAISSNPKESTTVKGFWKLAGQLVDPERPGDFNQALMELGSTLCTPSSPSCSSCPVSKRCQALSLSKTPNSGKEILVTDFPVKVSKVKQREDFAAVCLVEITEKLDLESWKLESEKDIFLMIKRPDEGLLAGLWEFPSVLLDETNMGLCTRRSAMNKYLKGTFGLETNRSSRVIFRGDVGEYVHIFTHIRLKMHVELLVLNLKGGIDTSNVKNDSQGICWRCVDENSIKNIGLTSGVRKVYNMIQDFKKKGLLQNPVRGPKKKDV</sequence>
<evidence type="ECO:0000313" key="22">
    <source>
        <dbReference type="Proteomes" id="UP000017836"/>
    </source>
</evidence>
<keyword evidence="16 18" id="KW-0326">Glycosidase</keyword>
<dbReference type="Gene3D" id="1.10.340.30">
    <property type="entry name" value="Hypothetical protein, domain 2"/>
    <property type="match status" value="1"/>
</dbReference>
<evidence type="ECO:0000256" key="8">
    <source>
        <dbReference type="ARBA" id="ARBA00022723"/>
    </source>
</evidence>
<dbReference type="OMA" id="CRPGDFN"/>
<evidence type="ECO:0000256" key="17">
    <source>
        <dbReference type="ARBA" id="ARBA00058024"/>
    </source>
</evidence>
<dbReference type="GO" id="GO:0005634">
    <property type="term" value="C:nucleus"/>
    <property type="evidence" value="ECO:0000318"/>
    <property type="project" value="GO_Central"/>
</dbReference>
<evidence type="ECO:0000256" key="11">
    <source>
        <dbReference type="ARBA" id="ARBA00023004"/>
    </source>
</evidence>
<evidence type="ECO:0000256" key="19">
    <source>
        <dbReference type="SAM" id="MobiDB-lite"/>
    </source>
</evidence>
<keyword evidence="9 18" id="KW-0227">DNA damage</keyword>
<accession>U5DD80</accession>
<dbReference type="FunFam" id="1.10.1670.10:FF:000002">
    <property type="entry name" value="Adenine DNA glycosylase"/>
    <property type="match status" value="1"/>
</dbReference>
<evidence type="ECO:0000256" key="14">
    <source>
        <dbReference type="ARBA" id="ARBA00023204"/>
    </source>
</evidence>
<dbReference type="OrthoDB" id="10248838at2759"/>
<dbReference type="Pfam" id="PF00730">
    <property type="entry name" value="HhH-GPD"/>
    <property type="match status" value="1"/>
</dbReference>
<keyword evidence="12" id="KW-0411">Iron-sulfur</keyword>
<dbReference type="SUPFAM" id="SSF48150">
    <property type="entry name" value="DNA-glycosylase"/>
    <property type="match status" value="1"/>
</dbReference>
<dbReference type="InterPro" id="IPR044298">
    <property type="entry name" value="MIG/MutY"/>
</dbReference>
<dbReference type="GO" id="GO:0051539">
    <property type="term" value="F:4 iron, 4 sulfur cluster binding"/>
    <property type="evidence" value="ECO:0007669"/>
    <property type="project" value="UniProtKB-UniRule"/>
</dbReference>
<evidence type="ECO:0000256" key="7">
    <source>
        <dbReference type="ARBA" id="ARBA00022485"/>
    </source>
</evidence>
<dbReference type="eggNOG" id="KOG2457">
    <property type="taxonomic scope" value="Eukaryota"/>
</dbReference>
<feature type="domain" description="HhH-GPD" evidence="20">
    <location>
        <begin position="151"/>
        <end position="300"/>
    </location>
</feature>
<keyword evidence="14" id="KW-0234">DNA repair</keyword>
<dbReference type="FunFam" id="3.90.79.10:FF:000026">
    <property type="entry name" value="Adenine DNA glycosylase"/>
    <property type="match status" value="1"/>
</dbReference>
<comment type="function">
    <text evidence="18">Adenine glycosylase active on G-A mispairs.</text>
</comment>
<dbReference type="PANTHER" id="PTHR42944:SF1">
    <property type="entry name" value="ADENINE DNA GLYCOSYLASE"/>
    <property type="match status" value="1"/>
</dbReference>
<evidence type="ECO:0000256" key="1">
    <source>
        <dbReference type="ARBA" id="ARBA00000843"/>
    </source>
</evidence>
<keyword evidence="13" id="KW-0496">Mitochondrion</keyword>
<dbReference type="GO" id="GO:0005739">
    <property type="term" value="C:mitochondrion"/>
    <property type="evidence" value="ECO:0007669"/>
    <property type="project" value="UniProtKB-SubCell"/>
</dbReference>
<dbReference type="CDD" id="cd00056">
    <property type="entry name" value="ENDO3c"/>
    <property type="match status" value="1"/>
</dbReference>
<evidence type="ECO:0000259" key="20">
    <source>
        <dbReference type="SMART" id="SM00478"/>
    </source>
</evidence>
<name>U5DD80_AMBTC</name>
<comment type="similarity">
    <text evidence="4 18">Belongs to the Nth/MutY family.</text>
</comment>
<dbReference type="Pfam" id="PF00633">
    <property type="entry name" value="HHH"/>
    <property type="match status" value="1"/>
</dbReference>
<comment type="catalytic activity">
    <reaction evidence="1 18">
        <text>Hydrolyzes free adenine bases from 7,8-dihydro-8-oxoguanine:adenine mismatched double-stranded DNA, leaving an apurinic site.</text>
        <dbReference type="EC" id="3.2.2.31"/>
    </reaction>
</comment>
<evidence type="ECO:0000256" key="6">
    <source>
        <dbReference type="ARBA" id="ARBA00022023"/>
    </source>
</evidence>
<evidence type="ECO:0000256" key="18">
    <source>
        <dbReference type="RuleBase" id="RU365096"/>
    </source>
</evidence>
<evidence type="ECO:0000256" key="3">
    <source>
        <dbReference type="ARBA" id="ARBA00004173"/>
    </source>
</evidence>
<dbReference type="GO" id="GO:0034039">
    <property type="term" value="F:8-oxo-7,8-dihydroguanine DNA N-glycosylase activity"/>
    <property type="evidence" value="ECO:0000318"/>
    <property type="project" value="GO_Central"/>
</dbReference>
<dbReference type="InterPro" id="IPR000445">
    <property type="entry name" value="HhH_motif"/>
</dbReference>
<dbReference type="SMART" id="SM00478">
    <property type="entry name" value="ENDO3c"/>
    <property type="match status" value="1"/>
</dbReference>
<dbReference type="SUPFAM" id="SSF55811">
    <property type="entry name" value="Nudix"/>
    <property type="match status" value="1"/>
</dbReference>
<dbReference type="GO" id="GO:0006284">
    <property type="term" value="P:base-excision repair"/>
    <property type="evidence" value="ECO:0000318"/>
    <property type="project" value="GO_Central"/>
</dbReference>
<dbReference type="InterPro" id="IPR023170">
    <property type="entry name" value="HhH_base_excis_C"/>
</dbReference>